<sequence length="107" mass="12665">MKCDGQRNVLTNKQIITETKRCTLYYSNILVDNYRYIACKQHLNVQYTFWQQIEIPFKIAEYYATVIIHLLMKYIIFNLKLLCMNKRCPLDHVVSLIIIASQVSSTL</sequence>
<gene>
    <name evidence="1" type="ORF">TR88118</name>
</gene>
<organism evidence="1">
    <name type="scientific">Schistocephalus solidus</name>
    <name type="common">Tapeworm</name>
    <dbReference type="NCBI Taxonomy" id="70667"/>
    <lineage>
        <taxon>Eukaryota</taxon>
        <taxon>Metazoa</taxon>
        <taxon>Spiralia</taxon>
        <taxon>Lophotrochozoa</taxon>
        <taxon>Platyhelminthes</taxon>
        <taxon>Cestoda</taxon>
        <taxon>Eucestoda</taxon>
        <taxon>Diphyllobothriidea</taxon>
        <taxon>Diphyllobothriidae</taxon>
        <taxon>Schistocephalus</taxon>
    </lineage>
</organism>
<evidence type="ECO:0000313" key="1">
    <source>
        <dbReference type="EMBL" id="JAP41581.1"/>
    </source>
</evidence>
<dbReference type="EMBL" id="GEEE01021644">
    <property type="protein sequence ID" value="JAP41581.1"/>
    <property type="molecule type" value="Transcribed_RNA"/>
</dbReference>
<proteinExistence type="predicted"/>
<name>A0A0X3NNQ9_SCHSO</name>
<dbReference type="EMBL" id="GEEE01020021">
    <property type="protein sequence ID" value="JAP43204.1"/>
    <property type="molecule type" value="Transcribed_RNA"/>
</dbReference>
<protein>
    <submittedName>
        <fullName evidence="1">Uncharacterized protein</fullName>
    </submittedName>
</protein>
<dbReference type="AlphaFoldDB" id="A0A0X3NNQ9"/>
<accession>A0A0X3NNQ9</accession>
<reference evidence="1" key="1">
    <citation type="submission" date="2016-01" db="EMBL/GenBank/DDBJ databases">
        <title>Reference transcriptome for the parasite Schistocephalus solidus: insights into the molecular evolution of parasitism.</title>
        <authorList>
            <person name="Hebert F.O."/>
            <person name="Grambauer S."/>
            <person name="Barber I."/>
            <person name="Landry C.R."/>
            <person name="Aubin-Horth N."/>
        </authorList>
    </citation>
    <scope>NUCLEOTIDE SEQUENCE</scope>
</reference>